<dbReference type="PANTHER" id="PTHR11691:SF73">
    <property type="entry name" value="INTERFERON BETA"/>
    <property type="match status" value="1"/>
</dbReference>
<dbReference type="InterPro" id="IPR009079">
    <property type="entry name" value="4_helix_cytokine-like_core"/>
</dbReference>
<dbReference type="GO" id="GO:0051607">
    <property type="term" value="P:defense response to virus"/>
    <property type="evidence" value="ECO:0007669"/>
    <property type="project" value="UniProtKB-KW"/>
</dbReference>
<dbReference type="InterPro" id="IPR000471">
    <property type="entry name" value="Interferon_alpha/beta/delta"/>
</dbReference>
<evidence type="ECO:0000313" key="11">
    <source>
        <dbReference type="Proteomes" id="UP000694545"/>
    </source>
</evidence>
<keyword evidence="6 8" id="KW-0051">Antiviral defense</keyword>
<evidence type="ECO:0000256" key="1">
    <source>
        <dbReference type="ARBA" id="ARBA00004613"/>
    </source>
</evidence>
<dbReference type="AlphaFoldDB" id="A0A8D2LLJ5"/>
<evidence type="ECO:0000256" key="9">
    <source>
        <dbReference type="SAM" id="SignalP"/>
    </source>
</evidence>
<keyword evidence="4" id="KW-0964">Secreted</keyword>
<feature type="signal peptide" evidence="9">
    <location>
        <begin position="1"/>
        <end position="26"/>
    </location>
</feature>
<dbReference type="GO" id="GO:0005615">
    <property type="term" value="C:extracellular space"/>
    <property type="evidence" value="ECO:0007669"/>
    <property type="project" value="UniProtKB-KW"/>
</dbReference>
<dbReference type="Ensembl" id="ENSVKKT00000024858.1">
    <property type="protein sequence ID" value="ENSVKKP00000024266.1"/>
    <property type="gene ID" value="ENSVKKG00000016008.1"/>
</dbReference>
<reference evidence="10" key="2">
    <citation type="submission" date="2025-09" db="UniProtKB">
        <authorList>
            <consortium name="Ensembl"/>
        </authorList>
    </citation>
    <scope>IDENTIFICATION</scope>
</reference>
<reference evidence="10" key="1">
    <citation type="submission" date="2025-08" db="UniProtKB">
        <authorList>
            <consortium name="Ensembl"/>
        </authorList>
    </citation>
    <scope>IDENTIFICATION</scope>
</reference>
<dbReference type="SMART" id="SM00076">
    <property type="entry name" value="IFabd"/>
    <property type="match status" value="1"/>
</dbReference>
<keyword evidence="3 8" id="KW-0202">Cytokine</keyword>
<dbReference type="GO" id="GO:0006955">
    <property type="term" value="P:immune response"/>
    <property type="evidence" value="ECO:0007669"/>
    <property type="project" value="UniProtKB-ARBA"/>
</dbReference>
<evidence type="ECO:0000256" key="3">
    <source>
        <dbReference type="ARBA" id="ARBA00022514"/>
    </source>
</evidence>
<accession>A0A8D2LLJ5</accession>
<evidence type="ECO:0000256" key="5">
    <source>
        <dbReference type="ARBA" id="ARBA00022729"/>
    </source>
</evidence>
<evidence type="ECO:0000256" key="4">
    <source>
        <dbReference type="ARBA" id="ARBA00022525"/>
    </source>
</evidence>
<feature type="chain" id="PRO_5034081448" evidence="9">
    <location>
        <begin position="27"/>
        <end position="191"/>
    </location>
</feature>
<dbReference type="SUPFAM" id="SSF47266">
    <property type="entry name" value="4-helical cytokines"/>
    <property type="match status" value="1"/>
</dbReference>
<dbReference type="Pfam" id="PF00143">
    <property type="entry name" value="Interferon"/>
    <property type="match status" value="1"/>
</dbReference>
<evidence type="ECO:0000256" key="2">
    <source>
        <dbReference type="ARBA" id="ARBA00011033"/>
    </source>
</evidence>
<dbReference type="GO" id="GO:0005126">
    <property type="term" value="F:cytokine receptor binding"/>
    <property type="evidence" value="ECO:0007669"/>
    <property type="project" value="InterPro"/>
</dbReference>
<dbReference type="PANTHER" id="PTHR11691">
    <property type="entry name" value="TYPE I INTERFERON"/>
    <property type="match status" value="1"/>
</dbReference>
<evidence type="ECO:0000313" key="10">
    <source>
        <dbReference type="Ensembl" id="ENSVKKP00000024266.1"/>
    </source>
</evidence>
<evidence type="ECO:0000256" key="7">
    <source>
        <dbReference type="ARBA" id="ARBA00023157"/>
    </source>
</evidence>
<dbReference type="Proteomes" id="UP000694545">
    <property type="component" value="Unplaced"/>
</dbReference>
<protein>
    <submittedName>
        <fullName evidence="10">Uncharacterized protein</fullName>
    </submittedName>
</protein>
<organism evidence="10 11">
    <name type="scientific">Varanus komodoensis</name>
    <name type="common">Komodo dragon</name>
    <dbReference type="NCBI Taxonomy" id="61221"/>
    <lineage>
        <taxon>Eukaryota</taxon>
        <taxon>Metazoa</taxon>
        <taxon>Chordata</taxon>
        <taxon>Craniata</taxon>
        <taxon>Vertebrata</taxon>
        <taxon>Euteleostomi</taxon>
        <taxon>Lepidosauria</taxon>
        <taxon>Squamata</taxon>
        <taxon>Bifurcata</taxon>
        <taxon>Unidentata</taxon>
        <taxon>Episquamata</taxon>
        <taxon>Toxicofera</taxon>
        <taxon>Anguimorpha</taxon>
        <taxon>Paleoanguimorpha</taxon>
        <taxon>Varanoidea</taxon>
        <taxon>Varanidae</taxon>
        <taxon>Varanus</taxon>
    </lineage>
</organism>
<name>A0A8D2LLJ5_VARKO</name>
<comment type="subcellular location">
    <subcellularLocation>
        <location evidence="1">Secreted</location>
    </subcellularLocation>
</comment>
<keyword evidence="11" id="KW-1185">Reference proteome</keyword>
<proteinExistence type="inferred from homology"/>
<keyword evidence="7" id="KW-1015">Disulfide bond</keyword>
<dbReference type="Gene3D" id="1.20.1250.10">
    <property type="match status" value="2"/>
</dbReference>
<evidence type="ECO:0000256" key="6">
    <source>
        <dbReference type="ARBA" id="ARBA00023118"/>
    </source>
</evidence>
<sequence>MTARAPKMSVHAALTCLVLLASQAAALDCNFLQLHQQRFNLQSLELLKEMRTKPSPECLESPPAFAFPAKILGIHEPWLATKWAITHRGRGRLLAIPPFTLPFSARRFLKMLHAQAESVQECLGEGGAAPRSMEKWKHLLRLKKYFQRIRTFLQTKGHMKCTSENMRLEFQAAFVYLDILTKRIKTWKHLS</sequence>
<evidence type="ECO:0000256" key="8">
    <source>
        <dbReference type="RuleBase" id="RU000436"/>
    </source>
</evidence>
<dbReference type="OMA" id="TKWAITH"/>
<keyword evidence="5 9" id="KW-0732">Signal</keyword>
<comment type="similarity">
    <text evidence="2 8">Belongs to the alpha/beta interferon family.</text>
</comment>
<dbReference type="GO" id="GO:0005125">
    <property type="term" value="F:cytokine activity"/>
    <property type="evidence" value="ECO:0007669"/>
    <property type="project" value="UniProtKB-KW"/>
</dbReference>